<dbReference type="OrthoDB" id="126927at2759"/>
<sequence length="335" mass="36945">MISPEVMKELLSVRQVLHYLSTSPSTDKGWTAEESQLFWMALVQFPQGPWTIIAEFIGTKSTRQAMTHGQKLRQKLKRWNKRLRRNPVVGSLLDEITVTSDGHISLGSSTLHHHTVLMRTGVHPVESPFVKVEQPSHVKQEELRMDSVSTNPVRACGTIAPPLHMLTPITEYSHGWTLAAKAIPIALGHEIGCNGDLTHEKLGPFCRSLGTDSSADGVLLTVGHLVIHPTKSAPTTQDLLAVRQVLHYLSESQSAEKGWISHEQQLFWVALTKSPQGPWTAIATYIGTKSPGHAARAIVAPKAQGLEYSSSQQPRSELTHGWGYRHCGRQHGSIS</sequence>
<dbReference type="InterPro" id="IPR001005">
    <property type="entry name" value="SANT/Myb"/>
</dbReference>
<dbReference type="Proteomes" id="UP000694044">
    <property type="component" value="Unassembled WGS sequence"/>
</dbReference>
<reference evidence="2" key="1">
    <citation type="submission" date="2021-02" db="EMBL/GenBank/DDBJ databases">
        <authorList>
            <person name="Palmer J.M."/>
        </authorList>
    </citation>
    <scope>NUCLEOTIDE SEQUENCE</scope>
    <source>
        <strain evidence="2">SCRP734</strain>
    </source>
</reference>
<proteinExistence type="predicted"/>
<gene>
    <name evidence="2" type="ORF">PHYPSEUDO_004111</name>
</gene>
<keyword evidence="1" id="KW-0539">Nucleus</keyword>
<keyword evidence="3" id="KW-1185">Reference proteome</keyword>
<comment type="caution">
    <text evidence="2">The sequence shown here is derived from an EMBL/GenBank/DDBJ whole genome shotgun (WGS) entry which is preliminary data.</text>
</comment>
<dbReference type="EMBL" id="JAGDFM010000019">
    <property type="protein sequence ID" value="KAG7391609.1"/>
    <property type="molecule type" value="Genomic_DNA"/>
</dbReference>
<evidence type="ECO:0000313" key="2">
    <source>
        <dbReference type="EMBL" id="KAG7391609.1"/>
    </source>
</evidence>
<accession>A0A8T1WIT5</accession>
<organism evidence="2 3">
    <name type="scientific">Phytophthora pseudosyringae</name>
    <dbReference type="NCBI Taxonomy" id="221518"/>
    <lineage>
        <taxon>Eukaryota</taxon>
        <taxon>Sar</taxon>
        <taxon>Stramenopiles</taxon>
        <taxon>Oomycota</taxon>
        <taxon>Peronosporomycetes</taxon>
        <taxon>Peronosporales</taxon>
        <taxon>Peronosporaceae</taxon>
        <taxon>Phytophthora</taxon>
    </lineage>
</organism>
<protein>
    <recommendedName>
        <fullName evidence="4">Myb-like domain-containing protein</fullName>
    </recommendedName>
</protein>
<evidence type="ECO:0000313" key="3">
    <source>
        <dbReference type="Proteomes" id="UP000694044"/>
    </source>
</evidence>
<dbReference type="PANTHER" id="PTHR12802">
    <property type="entry name" value="SWI/SNF COMPLEX-RELATED"/>
    <property type="match status" value="1"/>
</dbReference>
<dbReference type="CDD" id="cd00167">
    <property type="entry name" value="SANT"/>
    <property type="match status" value="1"/>
</dbReference>
<evidence type="ECO:0008006" key="4">
    <source>
        <dbReference type="Google" id="ProtNLM"/>
    </source>
</evidence>
<dbReference type="PANTHER" id="PTHR12802:SF155">
    <property type="entry name" value="DEUBIQUITINASE MYSM1"/>
    <property type="match status" value="1"/>
</dbReference>
<dbReference type="AlphaFoldDB" id="A0A8T1WIT5"/>
<name>A0A8T1WIT5_9STRA</name>
<evidence type="ECO:0000256" key="1">
    <source>
        <dbReference type="ARBA" id="ARBA00023242"/>
    </source>
</evidence>